<gene>
    <name evidence="1" type="ORF">GFSPODELE1_LOCUS10645</name>
</gene>
<evidence type="ECO:0008006" key="3">
    <source>
        <dbReference type="Google" id="ProtNLM"/>
    </source>
</evidence>
<proteinExistence type="predicted"/>
<dbReference type="Gene3D" id="3.40.50.1110">
    <property type="entry name" value="SGNH hydrolase"/>
    <property type="match status" value="1"/>
</dbReference>
<organism evidence="1 2">
    <name type="scientific">Somion occarium</name>
    <dbReference type="NCBI Taxonomy" id="3059160"/>
    <lineage>
        <taxon>Eukaryota</taxon>
        <taxon>Fungi</taxon>
        <taxon>Dikarya</taxon>
        <taxon>Basidiomycota</taxon>
        <taxon>Agaricomycotina</taxon>
        <taxon>Agaricomycetes</taxon>
        <taxon>Polyporales</taxon>
        <taxon>Cerrenaceae</taxon>
        <taxon>Somion</taxon>
    </lineage>
</organism>
<sequence length="141" mass="15672">MKIPPPESMGQNMTQMIQQIRALRGEPVLVTSLTRRMFSPNGTVMDTLGPWADETKLVSEQQHTHLLDLHGASIKYVEAIGRDAAHRLNRLPDDDTHLNPNGTIVFGRMVADLMKSSFPHQLPIIPNPALSFNISHGIPSF</sequence>
<keyword evidence="2" id="KW-1185">Reference proteome</keyword>
<evidence type="ECO:0000313" key="1">
    <source>
        <dbReference type="EMBL" id="CAL1716209.1"/>
    </source>
</evidence>
<dbReference type="SUPFAM" id="SSF52266">
    <property type="entry name" value="SGNH hydrolase"/>
    <property type="match status" value="1"/>
</dbReference>
<dbReference type="InterPro" id="IPR037459">
    <property type="entry name" value="RhgT-like"/>
</dbReference>
<dbReference type="InterPro" id="IPR036514">
    <property type="entry name" value="SGNH_hydro_sf"/>
</dbReference>
<protein>
    <recommendedName>
        <fullName evidence="3">SGNH hydrolase-type esterase domain-containing protein</fullName>
    </recommendedName>
</protein>
<dbReference type="PANTHER" id="PTHR43695">
    <property type="entry name" value="PUTATIVE (AFU_ORTHOLOGUE AFUA_2G17250)-RELATED"/>
    <property type="match status" value="1"/>
</dbReference>
<accession>A0ABP1E9L5</accession>
<dbReference type="Proteomes" id="UP001497453">
    <property type="component" value="Chromosome 9"/>
</dbReference>
<name>A0ABP1E9L5_9APHY</name>
<dbReference type="PANTHER" id="PTHR43695:SF2">
    <property type="entry name" value="PUTATIVE (AFU_ORTHOLOGUE AFUA_2G17250)-RELATED"/>
    <property type="match status" value="1"/>
</dbReference>
<reference evidence="2" key="1">
    <citation type="submission" date="2024-04" db="EMBL/GenBank/DDBJ databases">
        <authorList>
            <person name="Shaw F."/>
            <person name="Minotto A."/>
        </authorList>
    </citation>
    <scope>NUCLEOTIDE SEQUENCE [LARGE SCALE GENOMIC DNA]</scope>
</reference>
<dbReference type="EMBL" id="OZ037952">
    <property type="protein sequence ID" value="CAL1716209.1"/>
    <property type="molecule type" value="Genomic_DNA"/>
</dbReference>
<evidence type="ECO:0000313" key="2">
    <source>
        <dbReference type="Proteomes" id="UP001497453"/>
    </source>
</evidence>